<evidence type="ECO:0000313" key="1">
    <source>
        <dbReference type="EnsemblPlants" id="QL08p038601:mrna"/>
    </source>
</evidence>
<organism evidence="1 2">
    <name type="scientific">Quercus lobata</name>
    <name type="common">Valley oak</name>
    <dbReference type="NCBI Taxonomy" id="97700"/>
    <lineage>
        <taxon>Eukaryota</taxon>
        <taxon>Viridiplantae</taxon>
        <taxon>Streptophyta</taxon>
        <taxon>Embryophyta</taxon>
        <taxon>Tracheophyta</taxon>
        <taxon>Spermatophyta</taxon>
        <taxon>Magnoliopsida</taxon>
        <taxon>eudicotyledons</taxon>
        <taxon>Gunneridae</taxon>
        <taxon>Pentapetalae</taxon>
        <taxon>rosids</taxon>
        <taxon>fabids</taxon>
        <taxon>Fagales</taxon>
        <taxon>Fagaceae</taxon>
        <taxon>Quercus</taxon>
    </lineage>
</organism>
<dbReference type="Gramene" id="QL08p038601:mrna">
    <property type="protein sequence ID" value="QL08p038601:mrna"/>
    <property type="gene ID" value="QL08p038601"/>
</dbReference>
<dbReference type="EMBL" id="LRBV02000008">
    <property type="status" value="NOT_ANNOTATED_CDS"/>
    <property type="molecule type" value="Genomic_DNA"/>
</dbReference>
<dbReference type="AlphaFoldDB" id="A0A7N2MAJ6"/>
<keyword evidence="2" id="KW-1185">Reference proteome</keyword>
<proteinExistence type="predicted"/>
<dbReference type="EnsemblPlants" id="QL08p038601:mrna">
    <property type="protein sequence ID" value="QL08p038601:mrna"/>
    <property type="gene ID" value="QL08p038601"/>
</dbReference>
<dbReference type="Proteomes" id="UP000594261">
    <property type="component" value="Chromosome 8"/>
</dbReference>
<reference evidence="1" key="2">
    <citation type="submission" date="2021-01" db="UniProtKB">
        <authorList>
            <consortium name="EnsemblPlants"/>
        </authorList>
    </citation>
    <scope>IDENTIFICATION</scope>
</reference>
<accession>A0A7N2MAJ6</accession>
<sequence length="147" mass="16268">MKMLASSCGNISWSKTFASPYRMFDDVHLKGFTAFDLFRFPTYGVSLPVISTSNLLPNRRSCYLSSQIEEVRRTRALQHAARKRHGGSDGQGLATVAVIGYTNASFNCNPIWNSKHPNNHDLHQLWKKDAVIGAVPMSEIKAAAAAK</sequence>
<reference evidence="1 2" key="1">
    <citation type="journal article" date="2016" name="G3 (Bethesda)">
        <title>First Draft Assembly and Annotation of the Genome of a California Endemic Oak Quercus lobata Nee (Fagaceae).</title>
        <authorList>
            <person name="Sork V.L."/>
            <person name="Fitz-Gibbon S.T."/>
            <person name="Puiu D."/>
            <person name="Crepeau M."/>
            <person name="Gugger P.F."/>
            <person name="Sherman R."/>
            <person name="Stevens K."/>
            <person name="Langley C.H."/>
            <person name="Pellegrini M."/>
            <person name="Salzberg S.L."/>
        </authorList>
    </citation>
    <scope>NUCLEOTIDE SEQUENCE [LARGE SCALE GENOMIC DNA]</scope>
    <source>
        <strain evidence="1 2">cv. SW786</strain>
    </source>
</reference>
<dbReference type="InParanoid" id="A0A7N2MAJ6"/>
<evidence type="ECO:0000313" key="2">
    <source>
        <dbReference type="Proteomes" id="UP000594261"/>
    </source>
</evidence>
<protein>
    <submittedName>
        <fullName evidence="1">Uncharacterized protein</fullName>
    </submittedName>
</protein>
<name>A0A7N2MAJ6_QUELO</name>